<dbReference type="EMBL" id="CMVM020000181">
    <property type="status" value="NOT_ANNOTATED_CDS"/>
    <property type="molecule type" value="Genomic_DNA"/>
</dbReference>
<organism evidence="3 4">
    <name type="scientific">Onchocerca volvulus</name>
    <dbReference type="NCBI Taxonomy" id="6282"/>
    <lineage>
        <taxon>Eukaryota</taxon>
        <taxon>Metazoa</taxon>
        <taxon>Ecdysozoa</taxon>
        <taxon>Nematoda</taxon>
        <taxon>Chromadorea</taxon>
        <taxon>Rhabditida</taxon>
        <taxon>Spirurina</taxon>
        <taxon>Spiruromorpha</taxon>
        <taxon>Filarioidea</taxon>
        <taxon>Onchocercidae</taxon>
        <taxon>Onchocerca</taxon>
    </lineage>
</organism>
<accession>A0A8R1TY12</accession>
<keyword evidence="2" id="KW-0812">Transmembrane</keyword>
<keyword evidence="2" id="KW-1133">Transmembrane helix</keyword>
<sequence>MDALAGTVYANVIILGATRWIINVSVAGFEFSIQKVDRSLLHLVAIGLIAVIIAIILSKHSPSAPFLLVLLTSSAGFLLYSFLVPEARGKKLPDHMPGKEPHNLIQNIRSESIRTTEK</sequence>
<evidence type="ECO:0000313" key="3">
    <source>
        <dbReference type="EnsemblMetazoa" id="OVOC6872.1"/>
    </source>
</evidence>
<protein>
    <submittedName>
        <fullName evidence="3">Uncharacterized protein</fullName>
    </submittedName>
</protein>
<feature type="region of interest" description="Disordered" evidence="1">
    <location>
        <begin position="93"/>
        <end position="118"/>
    </location>
</feature>
<evidence type="ECO:0000313" key="4">
    <source>
        <dbReference type="Proteomes" id="UP000024404"/>
    </source>
</evidence>
<dbReference type="AlphaFoldDB" id="A0A8R1TY12"/>
<name>A0A8R1TY12_ONCVO</name>
<keyword evidence="2" id="KW-0472">Membrane</keyword>
<feature type="transmembrane region" description="Helical" evidence="2">
    <location>
        <begin position="64"/>
        <end position="83"/>
    </location>
</feature>
<dbReference type="EnsemblMetazoa" id="OVOC6872.1">
    <property type="protein sequence ID" value="OVOC6872.1"/>
    <property type="gene ID" value="WBGene00243681"/>
</dbReference>
<dbReference type="Proteomes" id="UP000024404">
    <property type="component" value="Unassembled WGS sequence"/>
</dbReference>
<reference evidence="3" key="2">
    <citation type="submission" date="2022-06" db="UniProtKB">
        <authorList>
            <consortium name="EnsemblMetazoa"/>
        </authorList>
    </citation>
    <scope>IDENTIFICATION</scope>
</reference>
<evidence type="ECO:0000256" key="2">
    <source>
        <dbReference type="SAM" id="Phobius"/>
    </source>
</evidence>
<feature type="transmembrane region" description="Helical" evidence="2">
    <location>
        <begin position="40"/>
        <end position="58"/>
    </location>
</feature>
<reference evidence="4" key="1">
    <citation type="submission" date="2013-10" db="EMBL/GenBank/DDBJ databases">
        <title>Genome sequencing of Onchocerca volvulus.</title>
        <authorList>
            <person name="Cotton J."/>
            <person name="Tsai J."/>
            <person name="Stanley E."/>
            <person name="Tracey A."/>
            <person name="Holroyd N."/>
            <person name="Lustigman S."/>
            <person name="Berriman M."/>
        </authorList>
    </citation>
    <scope>NUCLEOTIDE SEQUENCE</scope>
</reference>
<evidence type="ECO:0000256" key="1">
    <source>
        <dbReference type="SAM" id="MobiDB-lite"/>
    </source>
</evidence>
<keyword evidence="4" id="KW-1185">Reference proteome</keyword>
<feature type="compositionally biased region" description="Basic and acidic residues" evidence="1">
    <location>
        <begin position="93"/>
        <end position="102"/>
    </location>
</feature>
<feature type="transmembrane region" description="Helical" evidence="2">
    <location>
        <begin position="12"/>
        <end position="33"/>
    </location>
</feature>
<proteinExistence type="predicted"/>